<dbReference type="Proteomes" id="UP001249851">
    <property type="component" value="Unassembled WGS sequence"/>
</dbReference>
<keyword evidence="4" id="KW-1185">Reference proteome</keyword>
<accession>A0AAD9V5Z5</accession>
<evidence type="ECO:0000256" key="1">
    <source>
        <dbReference type="SAM" id="Coils"/>
    </source>
</evidence>
<dbReference type="EMBL" id="JARQWQ010000028">
    <property type="protein sequence ID" value="KAK2562518.1"/>
    <property type="molecule type" value="Genomic_DNA"/>
</dbReference>
<evidence type="ECO:0000256" key="2">
    <source>
        <dbReference type="SAM" id="MobiDB-lite"/>
    </source>
</evidence>
<proteinExistence type="predicted"/>
<sequence length="220" mass="25526">MNCTEDKDILLLKEMVGQGIFHYKAGSRERGAVSQVIASGTNQRLLKNSETGGEELTEYEILIEDMVALSEESDKKAESEAENAKANANADQQKASEIRKRAMETMGESKKRLAVDKKVEEKKKRRSGFDTMSWLKEKTEIHAKVKDKELEDQKQKKEIERRERNEQMALLRQQLQMQVESQQQQQQQQNMIQQQLMALMQQQQQQMQLMFSNISKSDKN</sequence>
<feature type="compositionally biased region" description="Basic and acidic residues" evidence="2">
    <location>
        <begin position="72"/>
        <end position="83"/>
    </location>
</feature>
<name>A0AAD9V5Z5_ACRCE</name>
<reference evidence="3" key="2">
    <citation type="journal article" date="2023" name="Science">
        <title>Genomic signatures of disease resistance in endangered staghorn corals.</title>
        <authorList>
            <person name="Vollmer S.V."/>
            <person name="Selwyn J.D."/>
            <person name="Despard B.A."/>
            <person name="Roesel C.L."/>
        </authorList>
    </citation>
    <scope>NUCLEOTIDE SEQUENCE</scope>
    <source>
        <strain evidence="3">K2</strain>
    </source>
</reference>
<dbReference type="AlphaFoldDB" id="A0AAD9V5Z5"/>
<gene>
    <name evidence="3" type="ORF">P5673_014186</name>
</gene>
<feature type="coiled-coil region" evidence="1">
    <location>
        <begin position="143"/>
        <end position="185"/>
    </location>
</feature>
<keyword evidence="1" id="KW-0175">Coiled coil</keyword>
<protein>
    <submittedName>
        <fullName evidence="3">Uncharacterized protein</fullName>
    </submittedName>
</protein>
<feature type="compositionally biased region" description="Low complexity" evidence="2">
    <location>
        <begin position="84"/>
        <end position="93"/>
    </location>
</feature>
<organism evidence="3 4">
    <name type="scientific">Acropora cervicornis</name>
    <name type="common">Staghorn coral</name>
    <dbReference type="NCBI Taxonomy" id="6130"/>
    <lineage>
        <taxon>Eukaryota</taxon>
        <taxon>Metazoa</taxon>
        <taxon>Cnidaria</taxon>
        <taxon>Anthozoa</taxon>
        <taxon>Hexacorallia</taxon>
        <taxon>Scleractinia</taxon>
        <taxon>Astrocoeniina</taxon>
        <taxon>Acroporidae</taxon>
        <taxon>Acropora</taxon>
    </lineage>
</organism>
<feature type="region of interest" description="Disordered" evidence="2">
    <location>
        <begin position="72"/>
        <end position="96"/>
    </location>
</feature>
<reference evidence="3" key="1">
    <citation type="journal article" date="2023" name="G3 (Bethesda)">
        <title>Whole genome assembly and annotation of the endangered Caribbean coral Acropora cervicornis.</title>
        <authorList>
            <person name="Selwyn J.D."/>
            <person name="Vollmer S.V."/>
        </authorList>
    </citation>
    <scope>NUCLEOTIDE SEQUENCE</scope>
    <source>
        <strain evidence="3">K2</strain>
    </source>
</reference>
<evidence type="ECO:0000313" key="4">
    <source>
        <dbReference type="Proteomes" id="UP001249851"/>
    </source>
</evidence>
<evidence type="ECO:0000313" key="3">
    <source>
        <dbReference type="EMBL" id="KAK2562518.1"/>
    </source>
</evidence>
<comment type="caution">
    <text evidence="3">The sequence shown here is derived from an EMBL/GenBank/DDBJ whole genome shotgun (WGS) entry which is preliminary data.</text>
</comment>